<dbReference type="EMBL" id="MASJ01000014">
    <property type="protein sequence ID" value="OCS85378.1"/>
    <property type="molecule type" value="Genomic_DNA"/>
</dbReference>
<dbReference type="AlphaFoldDB" id="A0A1C0YDX5"/>
<sequence>MKEHLLLWEPLEHNPFCRQRNELHLVAFSYEQDFILLFEDIETNEQYRFMYESRENHGKHAFITFRMTEELTIPDIEDLISDFFKTENANTLSYGPTFYKVANSEYLKWYDAKNPLRKEIRPNAEHHLFVTSTLYIEIITEIEPRVSKIRSLL</sequence>
<accession>A0A1C0YDX5</accession>
<gene>
    <name evidence="1" type="ORF">A6M13_13135</name>
</gene>
<evidence type="ECO:0000313" key="2">
    <source>
        <dbReference type="Proteomes" id="UP000093199"/>
    </source>
</evidence>
<keyword evidence="2" id="KW-1185">Reference proteome</keyword>
<proteinExistence type="predicted"/>
<evidence type="ECO:0000313" key="1">
    <source>
        <dbReference type="EMBL" id="OCS85378.1"/>
    </source>
</evidence>
<dbReference type="Proteomes" id="UP000093199">
    <property type="component" value="Unassembled WGS sequence"/>
</dbReference>
<comment type="caution">
    <text evidence="1">The sequence shown here is derived from an EMBL/GenBank/DDBJ whole genome shotgun (WGS) entry which is preliminary data.</text>
</comment>
<dbReference type="STRING" id="33978.A6M13_13135"/>
<organism evidence="1 2">
    <name type="scientific">Caryophanon tenue</name>
    <dbReference type="NCBI Taxonomy" id="33978"/>
    <lineage>
        <taxon>Bacteria</taxon>
        <taxon>Bacillati</taxon>
        <taxon>Bacillota</taxon>
        <taxon>Bacilli</taxon>
        <taxon>Bacillales</taxon>
        <taxon>Caryophanaceae</taxon>
        <taxon>Caryophanon</taxon>
    </lineage>
</organism>
<dbReference type="RefSeq" id="WP_066544899.1">
    <property type="nucleotide sequence ID" value="NZ_MASJ01000014.1"/>
</dbReference>
<name>A0A1C0YDX5_9BACL</name>
<dbReference type="OrthoDB" id="2883027at2"/>
<protein>
    <submittedName>
        <fullName evidence="1">Uncharacterized protein</fullName>
    </submittedName>
</protein>
<reference evidence="1 2" key="1">
    <citation type="submission" date="2016-07" db="EMBL/GenBank/DDBJ databases">
        <title>Caryophanon tenue genome sequencing.</title>
        <authorList>
            <person name="Verma A."/>
            <person name="Pal Y."/>
            <person name="Krishnamurthi S."/>
        </authorList>
    </citation>
    <scope>NUCLEOTIDE SEQUENCE [LARGE SCALE GENOMIC DNA]</scope>
    <source>
        <strain evidence="1 2">DSM 14152</strain>
    </source>
</reference>